<comment type="caution">
    <text evidence="2">The sequence shown here is derived from an EMBL/GenBank/DDBJ whole genome shotgun (WGS) entry which is preliminary data.</text>
</comment>
<feature type="compositionally biased region" description="Basic and acidic residues" evidence="1">
    <location>
        <begin position="83"/>
        <end position="99"/>
    </location>
</feature>
<protein>
    <recommendedName>
        <fullName evidence="4">YtxH domain-containing protein</fullName>
    </recommendedName>
</protein>
<evidence type="ECO:0008006" key="4">
    <source>
        <dbReference type="Google" id="ProtNLM"/>
    </source>
</evidence>
<keyword evidence="3" id="KW-1185">Reference proteome</keyword>
<dbReference type="Proteomes" id="UP000028006">
    <property type="component" value="Unassembled WGS sequence"/>
</dbReference>
<evidence type="ECO:0000313" key="2">
    <source>
        <dbReference type="EMBL" id="KEQ14955.1"/>
    </source>
</evidence>
<organism evidence="2 3">
    <name type="scientific">Endozoicomonas montiporae</name>
    <dbReference type="NCBI Taxonomy" id="1027273"/>
    <lineage>
        <taxon>Bacteria</taxon>
        <taxon>Pseudomonadati</taxon>
        <taxon>Pseudomonadota</taxon>
        <taxon>Gammaproteobacteria</taxon>
        <taxon>Oceanospirillales</taxon>
        <taxon>Endozoicomonadaceae</taxon>
        <taxon>Endozoicomonas</taxon>
    </lineage>
</organism>
<feature type="region of interest" description="Disordered" evidence="1">
    <location>
        <begin position="80"/>
        <end position="113"/>
    </location>
</feature>
<dbReference type="AlphaFoldDB" id="A0A081N932"/>
<dbReference type="RefSeq" id="WP_201772176.1">
    <property type="nucleotide sequence ID" value="NZ_JOKG01000002.1"/>
</dbReference>
<sequence>MNDNRFWQGAMVGAAAAFLLSNEKVRSKLSDLISGTGGMVKSGSSVVKQTASQTAEAVKENVATGGEIFRDTYAAGKQGFQESVERHSQMKDEFDKGNEEGLIPTQEKPAQTE</sequence>
<accession>A0A081N932</accession>
<gene>
    <name evidence="2" type="ORF">GZ77_11990</name>
</gene>
<evidence type="ECO:0000256" key="1">
    <source>
        <dbReference type="SAM" id="MobiDB-lite"/>
    </source>
</evidence>
<proteinExistence type="predicted"/>
<name>A0A081N932_9GAMM</name>
<dbReference type="EMBL" id="JOKG01000002">
    <property type="protein sequence ID" value="KEQ14955.1"/>
    <property type="molecule type" value="Genomic_DNA"/>
</dbReference>
<dbReference type="eggNOG" id="ENOG502ZS9M">
    <property type="taxonomic scope" value="Bacteria"/>
</dbReference>
<reference evidence="2 3" key="1">
    <citation type="submission" date="2014-06" db="EMBL/GenBank/DDBJ databases">
        <title>Whole Genome Sequences of Three Symbiotic Endozoicomonas Bacteria.</title>
        <authorList>
            <person name="Neave M.J."/>
            <person name="Apprill A."/>
            <person name="Voolstra C.R."/>
        </authorList>
    </citation>
    <scope>NUCLEOTIDE SEQUENCE [LARGE SCALE GENOMIC DNA]</scope>
    <source>
        <strain evidence="2 3">LMG 24815</strain>
    </source>
</reference>
<evidence type="ECO:0000313" key="3">
    <source>
        <dbReference type="Proteomes" id="UP000028006"/>
    </source>
</evidence>